<dbReference type="RefSeq" id="WP_013757489.1">
    <property type="nucleotide sequence ID" value="NC_015500.1"/>
</dbReference>
<evidence type="ECO:0000313" key="5">
    <source>
        <dbReference type="Proteomes" id="UP000006546"/>
    </source>
</evidence>
<feature type="chain" id="PRO_5003310993" evidence="3">
    <location>
        <begin position="24"/>
        <end position="433"/>
    </location>
</feature>
<dbReference type="STRING" id="906968.Trebr_0323"/>
<accession>F4LMY4</accession>
<evidence type="ECO:0000256" key="3">
    <source>
        <dbReference type="SAM" id="SignalP"/>
    </source>
</evidence>
<proteinExistence type="inferred from homology"/>
<name>F4LMY4_TREBD</name>
<evidence type="ECO:0000256" key="1">
    <source>
        <dbReference type="ARBA" id="ARBA00004418"/>
    </source>
</evidence>
<keyword evidence="5" id="KW-1185">Reference proteome</keyword>
<dbReference type="KEGG" id="tbe:Trebr_0323"/>
<dbReference type="Proteomes" id="UP000006546">
    <property type="component" value="Chromosome"/>
</dbReference>
<evidence type="ECO:0000256" key="2">
    <source>
        <dbReference type="ARBA" id="ARBA00008520"/>
    </source>
</evidence>
<dbReference type="HOGENOM" id="CLU_031285_12_0_12"/>
<organism evidence="4 5">
    <name type="scientific">Treponema brennaborense (strain DSM 12168 / CIP 105900 / DD5/3)</name>
    <dbReference type="NCBI Taxonomy" id="906968"/>
    <lineage>
        <taxon>Bacteria</taxon>
        <taxon>Pseudomonadati</taxon>
        <taxon>Spirochaetota</taxon>
        <taxon>Spirochaetia</taxon>
        <taxon>Spirochaetales</taxon>
        <taxon>Treponemataceae</taxon>
        <taxon>Treponema</taxon>
    </lineage>
</organism>
<dbReference type="Gene3D" id="3.40.190.10">
    <property type="entry name" value="Periplasmic binding protein-like II"/>
    <property type="match status" value="2"/>
</dbReference>
<comment type="subcellular location">
    <subcellularLocation>
        <location evidence="1">Periplasm</location>
    </subcellularLocation>
</comment>
<dbReference type="InterPro" id="IPR050490">
    <property type="entry name" value="Bact_solute-bd_prot1"/>
</dbReference>
<gene>
    <name evidence="4" type="ordered locus">Trebr_0323</name>
</gene>
<keyword evidence="3" id="KW-0732">Signal</keyword>
<dbReference type="PANTHER" id="PTHR43649:SF12">
    <property type="entry name" value="DIACETYLCHITOBIOSE BINDING PROTEIN DASA"/>
    <property type="match status" value="1"/>
</dbReference>
<dbReference type="EMBL" id="CP002696">
    <property type="protein sequence ID" value="AEE15770.1"/>
    <property type="molecule type" value="Genomic_DNA"/>
</dbReference>
<dbReference type="GO" id="GO:0042597">
    <property type="term" value="C:periplasmic space"/>
    <property type="evidence" value="ECO:0007669"/>
    <property type="project" value="UniProtKB-SubCell"/>
</dbReference>
<evidence type="ECO:0000313" key="4">
    <source>
        <dbReference type="EMBL" id="AEE15770.1"/>
    </source>
</evidence>
<dbReference type="PANTHER" id="PTHR43649">
    <property type="entry name" value="ARABINOSE-BINDING PROTEIN-RELATED"/>
    <property type="match status" value="1"/>
</dbReference>
<feature type="signal peptide" evidence="3">
    <location>
        <begin position="1"/>
        <end position="23"/>
    </location>
</feature>
<dbReference type="InterPro" id="IPR006059">
    <property type="entry name" value="SBP"/>
</dbReference>
<dbReference type="SUPFAM" id="SSF53850">
    <property type="entry name" value="Periplasmic binding protein-like II"/>
    <property type="match status" value="1"/>
</dbReference>
<sequence>MKKYVKTAAVIVMSLVLLVPVFAGGGKDSSGSANGVTTLRFFSNLPDRSSNMGLLEQTLLDEYQKANPNVKIVVEALQDEPYKQKFKAYMAGNNLPDIFAVWGQPSFFEPVMKEGYAAELDPSVYSAYAFVNGSLNGFSYDGKLYGLPRNTDMMVVFYNAKLFADNGIAVPQTVPELIAAAKKFKAKGIAPISMDGKDAWPLAILYHDLVMKRNGDDRAIRDALAKKDFNSPVLLQAAKDLVELVDGGVFQTGFVSADYGASQNIFSQGKAAMYYMGSWEMGMATNDAFSAEFKENLAVMNFMSIPGSVGRQTDMMAWNGGGYAVSGKSSNKTEAVKLLDYMMLPENWTKHAWQQGLGFPGQKFDAFLSGTETDVQKTLVTVLGSATNTSGTPINDSATAVFKTECENAVQALAAKIITPEQFIQKLNDAIKK</sequence>
<dbReference type="Pfam" id="PF01547">
    <property type="entry name" value="SBP_bac_1"/>
    <property type="match status" value="1"/>
</dbReference>
<dbReference type="eggNOG" id="COG1653">
    <property type="taxonomic scope" value="Bacteria"/>
</dbReference>
<dbReference type="AlphaFoldDB" id="F4LMY4"/>
<protein>
    <submittedName>
        <fullName evidence="4">Extracellular solute-binding protein family 1</fullName>
    </submittedName>
</protein>
<reference evidence="5" key="1">
    <citation type="submission" date="2011-04" db="EMBL/GenBank/DDBJ databases">
        <title>The complete genome of Treponema brennaborense DSM 12168.</title>
        <authorList>
            <person name="Lucas S."/>
            <person name="Han J."/>
            <person name="Lapidus A."/>
            <person name="Bruce D."/>
            <person name="Goodwin L."/>
            <person name="Pitluck S."/>
            <person name="Peters L."/>
            <person name="Kyrpides N."/>
            <person name="Mavromatis K."/>
            <person name="Ivanova N."/>
            <person name="Mikhailova N."/>
            <person name="Pagani I."/>
            <person name="Teshima H."/>
            <person name="Detter J.C."/>
            <person name="Tapia R."/>
            <person name="Han C."/>
            <person name="Land M."/>
            <person name="Hauser L."/>
            <person name="Markowitz V."/>
            <person name="Cheng J.-F."/>
            <person name="Hugenholtz P."/>
            <person name="Woyke T."/>
            <person name="Wu D."/>
            <person name="Gronow S."/>
            <person name="Wellnitz S."/>
            <person name="Brambilla E."/>
            <person name="Klenk H.-P."/>
            <person name="Eisen J.A."/>
        </authorList>
    </citation>
    <scope>NUCLEOTIDE SEQUENCE [LARGE SCALE GENOMIC DNA]</scope>
    <source>
        <strain evidence="5">DSM 12168 / CIP 105900 / DD5/3</strain>
    </source>
</reference>
<comment type="similarity">
    <text evidence="2">Belongs to the bacterial solute-binding protein 1 family.</text>
</comment>